<evidence type="ECO:0000313" key="9">
    <source>
        <dbReference type="Proteomes" id="UP000660021"/>
    </source>
</evidence>
<name>A0ABR7HVZ6_9FIRM</name>
<dbReference type="PANTHER" id="PTHR43133:SF8">
    <property type="entry name" value="RNA POLYMERASE SIGMA FACTOR HI_1459-RELATED"/>
    <property type="match status" value="1"/>
</dbReference>
<evidence type="ECO:0000256" key="2">
    <source>
        <dbReference type="ARBA" id="ARBA00023015"/>
    </source>
</evidence>
<evidence type="ECO:0000259" key="7">
    <source>
        <dbReference type="Pfam" id="PF08281"/>
    </source>
</evidence>
<proteinExistence type="inferred from homology"/>
<dbReference type="InterPro" id="IPR007627">
    <property type="entry name" value="RNA_pol_sigma70_r2"/>
</dbReference>
<organism evidence="8 9">
    <name type="scientific">Pseudoflavonifractor hominis</name>
    <dbReference type="NCBI Taxonomy" id="2763059"/>
    <lineage>
        <taxon>Bacteria</taxon>
        <taxon>Bacillati</taxon>
        <taxon>Bacillota</taxon>
        <taxon>Clostridia</taxon>
        <taxon>Eubacteriales</taxon>
        <taxon>Oscillospiraceae</taxon>
        <taxon>Pseudoflavonifractor</taxon>
    </lineage>
</organism>
<dbReference type="RefSeq" id="WP_186964150.1">
    <property type="nucleotide sequence ID" value="NZ_JACOPR010000008.1"/>
</dbReference>
<evidence type="ECO:0000256" key="4">
    <source>
        <dbReference type="ARBA" id="ARBA00023125"/>
    </source>
</evidence>
<evidence type="ECO:0000256" key="1">
    <source>
        <dbReference type="ARBA" id="ARBA00010641"/>
    </source>
</evidence>
<protein>
    <submittedName>
        <fullName evidence="8">RNA polymerase sigma factor</fullName>
    </submittedName>
</protein>
<comment type="caution">
    <text evidence="8">The sequence shown here is derived from an EMBL/GenBank/DDBJ whole genome shotgun (WGS) entry which is preliminary data.</text>
</comment>
<accession>A0ABR7HVZ6</accession>
<keyword evidence="9" id="KW-1185">Reference proteome</keyword>
<dbReference type="Pfam" id="PF08281">
    <property type="entry name" value="Sigma70_r4_2"/>
    <property type="match status" value="1"/>
</dbReference>
<feature type="domain" description="RNA polymerase sigma-70 region 2" evidence="6">
    <location>
        <begin position="11"/>
        <end position="78"/>
    </location>
</feature>
<dbReference type="Pfam" id="PF04542">
    <property type="entry name" value="Sigma70_r2"/>
    <property type="match status" value="1"/>
</dbReference>
<dbReference type="Proteomes" id="UP000660021">
    <property type="component" value="Unassembled WGS sequence"/>
</dbReference>
<dbReference type="SUPFAM" id="SSF88946">
    <property type="entry name" value="Sigma2 domain of RNA polymerase sigma factors"/>
    <property type="match status" value="1"/>
</dbReference>
<dbReference type="Gene3D" id="1.10.10.10">
    <property type="entry name" value="Winged helix-like DNA-binding domain superfamily/Winged helix DNA-binding domain"/>
    <property type="match status" value="1"/>
</dbReference>
<keyword evidence="3" id="KW-0731">Sigma factor</keyword>
<evidence type="ECO:0000259" key="6">
    <source>
        <dbReference type="Pfam" id="PF04542"/>
    </source>
</evidence>
<dbReference type="Gene3D" id="1.10.1740.10">
    <property type="match status" value="1"/>
</dbReference>
<evidence type="ECO:0000256" key="5">
    <source>
        <dbReference type="ARBA" id="ARBA00023163"/>
    </source>
</evidence>
<dbReference type="NCBIfam" id="TIGR02937">
    <property type="entry name" value="sigma70-ECF"/>
    <property type="match status" value="1"/>
</dbReference>
<sequence>MKACPDEAERLVETYSDLILRLSLSWVRSSHDAQDICQTVLLKRLEYTGTFPAPEAERAWIVRVTINTCKNLRRSFWRRNVVGMECVADPVAPEPEPDGLLEELRHLPDRDREVLLRYYMGYDAQEIAALLGIGTDAVRMRLSRARRRLKQKLEEDGYEPSAQ</sequence>
<keyword evidence="5" id="KW-0804">Transcription</keyword>
<evidence type="ECO:0000256" key="3">
    <source>
        <dbReference type="ARBA" id="ARBA00023082"/>
    </source>
</evidence>
<keyword evidence="2" id="KW-0805">Transcription regulation</keyword>
<comment type="similarity">
    <text evidence="1">Belongs to the sigma-70 factor family. ECF subfamily.</text>
</comment>
<keyword evidence="4" id="KW-0238">DNA-binding</keyword>
<feature type="domain" description="RNA polymerase sigma factor 70 region 4 type 2" evidence="7">
    <location>
        <begin position="100"/>
        <end position="149"/>
    </location>
</feature>
<dbReference type="PANTHER" id="PTHR43133">
    <property type="entry name" value="RNA POLYMERASE ECF-TYPE SIGMA FACTO"/>
    <property type="match status" value="1"/>
</dbReference>
<dbReference type="InterPro" id="IPR013249">
    <property type="entry name" value="RNA_pol_sigma70_r4_t2"/>
</dbReference>
<dbReference type="InterPro" id="IPR036388">
    <property type="entry name" value="WH-like_DNA-bd_sf"/>
</dbReference>
<dbReference type="InterPro" id="IPR013325">
    <property type="entry name" value="RNA_pol_sigma_r2"/>
</dbReference>
<dbReference type="SUPFAM" id="SSF88659">
    <property type="entry name" value="Sigma3 and sigma4 domains of RNA polymerase sigma factors"/>
    <property type="match status" value="1"/>
</dbReference>
<dbReference type="InterPro" id="IPR039425">
    <property type="entry name" value="RNA_pol_sigma-70-like"/>
</dbReference>
<evidence type="ECO:0000313" key="8">
    <source>
        <dbReference type="EMBL" id="MBC5731642.1"/>
    </source>
</evidence>
<dbReference type="EMBL" id="JACOPR010000008">
    <property type="protein sequence ID" value="MBC5731642.1"/>
    <property type="molecule type" value="Genomic_DNA"/>
</dbReference>
<reference evidence="8 9" key="1">
    <citation type="submission" date="2020-08" db="EMBL/GenBank/DDBJ databases">
        <title>Genome public.</title>
        <authorList>
            <person name="Liu C."/>
            <person name="Sun Q."/>
        </authorList>
    </citation>
    <scope>NUCLEOTIDE SEQUENCE [LARGE SCALE GENOMIC DNA]</scope>
    <source>
        <strain evidence="8 9">New-38</strain>
    </source>
</reference>
<gene>
    <name evidence="8" type="ORF">H8S34_12510</name>
</gene>
<dbReference type="InterPro" id="IPR014284">
    <property type="entry name" value="RNA_pol_sigma-70_dom"/>
</dbReference>
<dbReference type="InterPro" id="IPR013324">
    <property type="entry name" value="RNA_pol_sigma_r3/r4-like"/>
</dbReference>